<dbReference type="Proteomes" id="UP000813385">
    <property type="component" value="Unassembled WGS sequence"/>
</dbReference>
<proteinExistence type="predicted"/>
<organism evidence="2 3">
    <name type="scientific">Plectosphaerella cucumerina</name>
    <dbReference type="NCBI Taxonomy" id="40658"/>
    <lineage>
        <taxon>Eukaryota</taxon>
        <taxon>Fungi</taxon>
        <taxon>Dikarya</taxon>
        <taxon>Ascomycota</taxon>
        <taxon>Pezizomycotina</taxon>
        <taxon>Sordariomycetes</taxon>
        <taxon>Hypocreomycetidae</taxon>
        <taxon>Glomerellales</taxon>
        <taxon>Plectosphaerellaceae</taxon>
        <taxon>Plectosphaerella</taxon>
    </lineage>
</organism>
<dbReference type="EMBL" id="JAGPXD010000001">
    <property type="protein sequence ID" value="KAH7376013.1"/>
    <property type="molecule type" value="Genomic_DNA"/>
</dbReference>
<name>A0A8K0TPG4_9PEZI</name>
<comment type="caution">
    <text evidence="2">The sequence shown here is derived from an EMBL/GenBank/DDBJ whole genome shotgun (WGS) entry which is preliminary data.</text>
</comment>
<reference evidence="2" key="1">
    <citation type="journal article" date="2021" name="Nat. Commun.">
        <title>Genetic determinants of endophytism in the Arabidopsis root mycobiome.</title>
        <authorList>
            <person name="Mesny F."/>
            <person name="Miyauchi S."/>
            <person name="Thiergart T."/>
            <person name="Pickel B."/>
            <person name="Atanasova L."/>
            <person name="Karlsson M."/>
            <person name="Huettel B."/>
            <person name="Barry K.W."/>
            <person name="Haridas S."/>
            <person name="Chen C."/>
            <person name="Bauer D."/>
            <person name="Andreopoulos W."/>
            <person name="Pangilinan J."/>
            <person name="LaButti K."/>
            <person name="Riley R."/>
            <person name="Lipzen A."/>
            <person name="Clum A."/>
            <person name="Drula E."/>
            <person name="Henrissat B."/>
            <person name="Kohler A."/>
            <person name="Grigoriev I.V."/>
            <person name="Martin F.M."/>
            <person name="Hacquard S."/>
        </authorList>
    </citation>
    <scope>NUCLEOTIDE SEQUENCE</scope>
    <source>
        <strain evidence="2">MPI-CAGE-AT-0016</strain>
    </source>
</reference>
<gene>
    <name evidence="2" type="ORF">B0T11DRAFT_346008</name>
</gene>
<accession>A0A8K0TPG4</accession>
<dbReference type="AlphaFoldDB" id="A0A8K0TPG4"/>
<evidence type="ECO:0000256" key="1">
    <source>
        <dbReference type="SAM" id="MobiDB-lite"/>
    </source>
</evidence>
<feature type="non-terminal residue" evidence="2">
    <location>
        <position position="1"/>
    </location>
</feature>
<sequence length="289" mass="29639">LDQGVIIASSLLARLLIARSRGLNASLNSPLKGVLARRRRGRGLAALAAHLGLEARAEAADERGPTLDGVSKVADDADISTSLDELVVDVHAAAFADPRRLPVAGWDVLLVHARPAVHLLAGQDAVLAGQTRLVSLVDRGAEAHGVAAVVLAPNMGLVDEEAAVPLTQRGGDPVSRPRGGFAGGQEGAATNEEDWAGLEVVAVRAGTGQLDMAADYIAAKVGSKGLGVADLSGDLCGVCIVVSMKELRAGNGLGVAVLTQGVVDEKTAHDGGLGWNSTSLLLSWFEDRI</sequence>
<evidence type="ECO:0000313" key="2">
    <source>
        <dbReference type="EMBL" id="KAH7376013.1"/>
    </source>
</evidence>
<evidence type="ECO:0000313" key="3">
    <source>
        <dbReference type="Proteomes" id="UP000813385"/>
    </source>
</evidence>
<keyword evidence="3" id="KW-1185">Reference proteome</keyword>
<feature type="region of interest" description="Disordered" evidence="1">
    <location>
        <begin position="167"/>
        <end position="189"/>
    </location>
</feature>
<protein>
    <submittedName>
        <fullName evidence="2">Uncharacterized protein</fullName>
    </submittedName>
</protein>